<evidence type="ECO:0000313" key="4">
    <source>
        <dbReference type="EMBL" id="KAK8520328.1"/>
    </source>
</evidence>
<dbReference type="InterPro" id="IPR054125">
    <property type="entry name" value="MCM5_C"/>
</dbReference>
<reference evidence="4 5" key="1">
    <citation type="journal article" date="2024" name="G3 (Bethesda)">
        <title>Genome assembly of Hibiscus sabdariffa L. provides insights into metabolisms of medicinal natural products.</title>
        <authorList>
            <person name="Kim T."/>
        </authorList>
    </citation>
    <scope>NUCLEOTIDE SEQUENCE [LARGE SCALE GENOMIC DNA]</scope>
    <source>
        <strain evidence="4">TK-2024</strain>
        <tissue evidence="4">Old leaves</tissue>
    </source>
</reference>
<sequence>MSGWDEGAVYYSNQAQFMEASAEAEAAGASSTTSRHSILLKFKEFIRNFEKEKNVFPYRESLVNNPKFLLGMRQQANETGESAAIPITVRQLEAIIRLSEALAKMELSHVATEGDVAEALRLFKVSTMDAARSGINQHINISPDMANEIKQAENQIKRRLGIGNRISERRLIDDLTRMGMNESIVRRATLIMHQRGEVEYQRERHIIVRKV</sequence>
<dbReference type="PANTHER" id="PTHR11630:SF42">
    <property type="entry name" value="DNA REPLICATION LICENSING FACTOR MCM5"/>
    <property type="match status" value="1"/>
</dbReference>
<evidence type="ECO:0000259" key="3">
    <source>
        <dbReference type="Pfam" id="PF21933"/>
    </source>
</evidence>
<dbReference type="EC" id="3.6.4.12" evidence="1"/>
<evidence type="ECO:0000313" key="5">
    <source>
        <dbReference type="Proteomes" id="UP001472677"/>
    </source>
</evidence>
<comment type="caution">
    <text evidence="4">The sequence shown here is derived from an EMBL/GenBank/DDBJ whole genome shotgun (WGS) entry which is preliminary data.</text>
</comment>
<dbReference type="Pfam" id="PF17855">
    <property type="entry name" value="MCM_lid"/>
    <property type="match status" value="1"/>
</dbReference>
<dbReference type="EMBL" id="JBBPBM010000049">
    <property type="protein sequence ID" value="KAK8520328.1"/>
    <property type="molecule type" value="Genomic_DNA"/>
</dbReference>
<dbReference type="PANTHER" id="PTHR11630">
    <property type="entry name" value="DNA REPLICATION LICENSING FACTOR MCM FAMILY MEMBER"/>
    <property type="match status" value="1"/>
</dbReference>
<dbReference type="Gene3D" id="3.40.50.300">
    <property type="entry name" value="P-loop containing nucleotide triphosphate hydrolases"/>
    <property type="match status" value="1"/>
</dbReference>
<feature type="domain" description="MCM5 C-terminal" evidence="3">
    <location>
        <begin position="151"/>
        <end position="209"/>
    </location>
</feature>
<accession>A0ABR2CL05</accession>
<gene>
    <name evidence="4" type="ORF">V6N12_004273</name>
</gene>
<protein>
    <recommendedName>
        <fullName evidence="1">DNA helicase</fullName>
        <ecNumber evidence="1">3.6.4.12</ecNumber>
    </recommendedName>
</protein>
<feature type="domain" description="MCM AAA-lid" evidence="2">
    <location>
        <begin position="70"/>
        <end position="126"/>
    </location>
</feature>
<dbReference type="InterPro" id="IPR041562">
    <property type="entry name" value="MCM_lid"/>
</dbReference>
<dbReference type="Proteomes" id="UP001472677">
    <property type="component" value="Unassembled WGS sequence"/>
</dbReference>
<proteinExistence type="predicted"/>
<dbReference type="InterPro" id="IPR031327">
    <property type="entry name" value="MCM"/>
</dbReference>
<name>A0ABR2CL05_9ROSI</name>
<keyword evidence="5" id="KW-1185">Reference proteome</keyword>
<dbReference type="Pfam" id="PF21933">
    <property type="entry name" value="MCM5_C"/>
    <property type="match status" value="1"/>
</dbReference>
<organism evidence="4 5">
    <name type="scientific">Hibiscus sabdariffa</name>
    <name type="common">roselle</name>
    <dbReference type="NCBI Taxonomy" id="183260"/>
    <lineage>
        <taxon>Eukaryota</taxon>
        <taxon>Viridiplantae</taxon>
        <taxon>Streptophyta</taxon>
        <taxon>Embryophyta</taxon>
        <taxon>Tracheophyta</taxon>
        <taxon>Spermatophyta</taxon>
        <taxon>Magnoliopsida</taxon>
        <taxon>eudicotyledons</taxon>
        <taxon>Gunneridae</taxon>
        <taxon>Pentapetalae</taxon>
        <taxon>rosids</taxon>
        <taxon>malvids</taxon>
        <taxon>Malvales</taxon>
        <taxon>Malvaceae</taxon>
        <taxon>Malvoideae</taxon>
        <taxon>Hibiscus</taxon>
    </lineage>
</organism>
<evidence type="ECO:0000259" key="2">
    <source>
        <dbReference type="Pfam" id="PF17855"/>
    </source>
</evidence>
<dbReference type="InterPro" id="IPR027417">
    <property type="entry name" value="P-loop_NTPase"/>
</dbReference>
<evidence type="ECO:0000256" key="1">
    <source>
        <dbReference type="ARBA" id="ARBA00012551"/>
    </source>
</evidence>